<dbReference type="PANTHER" id="PTHR33392">
    <property type="entry name" value="POLYISOPRENYL-TEICHOIC ACID--PEPTIDOGLYCAN TEICHOIC ACID TRANSFERASE TAGU"/>
    <property type="match status" value="1"/>
</dbReference>
<evidence type="ECO:0000313" key="6">
    <source>
        <dbReference type="EMBL" id="SHM71062.1"/>
    </source>
</evidence>
<keyword evidence="3" id="KW-0472">Membrane</keyword>
<reference evidence="6 7" key="1">
    <citation type="submission" date="2016-11" db="EMBL/GenBank/DDBJ databases">
        <authorList>
            <person name="Jaros S."/>
            <person name="Januszkiewicz K."/>
            <person name="Wedrychowicz H."/>
        </authorList>
    </citation>
    <scope>NUCLEOTIDE SEQUENCE [LARGE SCALE GENOMIC DNA]</scope>
    <source>
        <strain evidence="6 7">DSM 15930</strain>
    </source>
</reference>
<dbReference type="PANTHER" id="PTHR33392:SF6">
    <property type="entry name" value="POLYISOPRENYL-TEICHOIC ACID--PEPTIDOGLYCAN TEICHOIC ACID TRANSFERASE TAGU"/>
    <property type="match status" value="1"/>
</dbReference>
<dbReference type="NCBIfam" id="TIGR00350">
    <property type="entry name" value="lytR_cpsA_psr"/>
    <property type="match status" value="1"/>
</dbReference>
<dbReference type="STRING" id="1120996.SAMN02746066_02979"/>
<comment type="similarity">
    <text evidence="1">Belongs to the LytR/CpsA/Psr (LCP) family.</text>
</comment>
<feature type="transmembrane region" description="Helical" evidence="3">
    <location>
        <begin position="41"/>
        <end position="63"/>
    </location>
</feature>
<name>A0A1M7KZL7_9FIRM</name>
<feature type="compositionally biased region" description="Polar residues" evidence="2">
    <location>
        <begin position="102"/>
        <end position="119"/>
    </location>
</feature>
<gene>
    <name evidence="6" type="ORF">SAMN02746066_02979</name>
</gene>
<feature type="transmembrane region" description="Helical" evidence="3">
    <location>
        <begin position="354"/>
        <end position="372"/>
    </location>
</feature>
<dbReference type="Pfam" id="PF05569">
    <property type="entry name" value="Peptidase_M56"/>
    <property type="match status" value="1"/>
</dbReference>
<feature type="region of interest" description="Disordered" evidence="2">
    <location>
        <begin position="102"/>
        <end position="122"/>
    </location>
</feature>
<feature type="transmembrane region" description="Helical" evidence="3">
    <location>
        <begin position="151"/>
        <end position="171"/>
    </location>
</feature>
<evidence type="ECO:0000256" key="1">
    <source>
        <dbReference type="ARBA" id="ARBA00006068"/>
    </source>
</evidence>
<dbReference type="AlphaFoldDB" id="A0A1M7KZL7"/>
<evidence type="ECO:0000313" key="7">
    <source>
        <dbReference type="Proteomes" id="UP000184038"/>
    </source>
</evidence>
<dbReference type="RefSeq" id="WP_073289129.1">
    <property type="nucleotide sequence ID" value="NZ_FRCP01000015.1"/>
</dbReference>
<feature type="domain" description="Peptidase M56" evidence="5">
    <location>
        <begin position="9"/>
        <end position="343"/>
    </location>
</feature>
<dbReference type="InterPro" id="IPR008756">
    <property type="entry name" value="Peptidase_M56"/>
</dbReference>
<dbReference type="Gene3D" id="3.40.630.190">
    <property type="entry name" value="LCP protein"/>
    <property type="match status" value="1"/>
</dbReference>
<keyword evidence="7" id="KW-1185">Reference proteome</keyword>
<evidence type="ECO:0000256" key="2">
    <source>
        <dbReference type="SAM" id="MobiDB-lite"/>
    </source>
</evidence>
<evidence type="ECO:0000256" key="3">
    <source>
        <dbReference type="SAM" id="Phobius"/>
    </source>
</evidence>
<proteinExistence type="inferred from homology"/>
<evidence type="ECO:0000259" key="5">
    <source>
        <dbReference type="Pfam" id="PF05569"/>
    </source>
</evidence>
<organism evidence="6 7">
    <name type="scientific">Anaerosporobacter mobilis DSM 15930</name>
    <dbReference type="NCBI Taxonomy" id="1120996"/>
    <lineage>
        <taxon>Bacteria</taxon>
        <taxon>Bacillati</taxon>
        <taxon>Bacillota</taxon>
        <taxon>Clostridia</taxon>
        <taxon>Lachnospirales</taxon>
        <taxon>Lachnospiraceae</taxon>
        <taxon>Anaerosporobacter</taxon>
    </lineage>
</organism>
<dbReference type="CDD" id="cd07341">
    <property type="entry name" value="M56_BlaR1_MecR1_like"/>
    <property type="match status" value="1"/>
</dbReference>
<keyword evidence="3" id="KW-0812">Transmembrane</keyword>
<sequence length="667" mass="75145">MRNVFTTFLDISLSVSILFLLFKLVDSILKTRYSIRWKHLAFLLLGIRLLLPINLGVITLPILSLDDSYHKESLTNIALDSNFNDSTTDLINLPAANKEVANTDSSYPLDSPNNSLLDSNTDKDLYSKNPSKTVDSFSITRLYQSIRNTSYVPLIILWLIGTIIFLFYHLSSYMAFHRKVKYTAKTTVNATYLDIMQEQKNQLHISKDIQLLIYNDISSPLLLGLRNPCILLPNNNYTKDQIAFIIKHELTHYKHHDLYIKLLLIVSNALHWFNPIIYLLVREASLTMELYCDESVTAKQTLSYREQYSLTLLQIMKGGNSHSPALLSTGFTNYAKPMKERFLHIMNTSTKKKGSILIILSIAIILIGSNLTTGKTEKSALADTTQDIELEDKNINTNEAAESSRETETITNILILGLDTTGFMNSEYPPRPDSILLLTLNKEKNTATFNTILRDILVDIPGDKKNKISNAYVLGGEELMKTTLNQNFGITIDHSIAIDMSGVENCINLLGGTEVTLTAEEASYLNQTNFISNKSNRNVVEGLQNMNGNQTLGYLRLRYVPTATGETNDYGRTKRLIQVIKSLAQKLSSKNMEQILEIAKSLLPMIVTDMSPEEIFDSLAILLSSSKNMDYTCIPRLEDCTSSTENGMSVLIPDLEQSRNLFSDYLQ</sequence>
<dbReference type="Pfam" id="PF03816">
    <property type="entry name" value="LytR_cpsA_psr"/>
    <property type="match status" value="1"/>
</dbReference>
<dbReference type="OrthoDB" id="9770467at2"/>
<dbReference type="InterPro" id="IPR050922">
    <property type="entry name" value="LytR/CpsA/Psr_CW_biosynth"/>
</dbReference>
<accession>A0A1M7KZL7</accession>
<evidence type="ECO:0000259" key="4">
    <source>
        <dbReference type="Pfam" id="PF03816"/>
    </source>
</evidence>
<dbReference type="EMBL" id="FRCP01000015">
    <property type="protein sequence ID" value="SHM71062.1"/>
    <property type="molecule type" value="Genomic_DNA"/>
</dbReference>
<feature type="transmembrane region" description="Helical" evidence="3">
    <location>
        <begin position="6"/>
        <end position="29"/>
    </location>
</feature>
<protein>
    <submittedName>
        <fullName evidence="6">Transcriptional attenuator, LytR family</fullName>
    </submittedName>
</protein>
<feature type="domain" description="Cell envelope-related transcriptional attenuator" evidence="4">
    <location>
        <begin position="431"/>
        <end position="588"/>
    </location>
</feature>
<dbReference type="InterPro" id="IPR004474">
    <property type="entry name" value="LytR_CpsA_psr"/>
</dbReference>
<dbReference type="Proteomes" id="UP000184038">
    <property type="component" value="Unassembled WGS sequence"/>
</dbReference>
<keyword evidence="3" id="KW-1133">Transmembrane helix</keyword>